<dbReference type="Proteomes" id="UP000654075">
    <property type="component" value="Unassembled WGS sequence"/>
</dbReference>
<keyword evidence="4" id="KW-1185">Reference proteome</keyword>
<organism evidence="3 4">
    <name type="scientific">Polarella glacialis</name>
    <name type="common">Dinoflagellate</name>
    <dbReference type="NCBI Taxonomy" id="89957"/>
    <lineage>
        <taxon>Eukaryota</taxon>
        <taxon>Sar</taxon>
        <taxon>Alveolata</taxon>
        <taxon>Dinophyceae</taxon>
        <taxon>Suessiales</taxon>
        <taxon>Suessiaceae</taxon>
        <taxon>Polarella</taxon>
    </lineage>
</organism>
<dbReference type="InterPro" id="IPR036457">
    <property type="entry name" value="PPM-type-like_dom_sf"/>
</dbReference>
<protein>
    <recommendedName>
        <fullName evidence="2">PPM-type phosphatase domain-containing protein</fullName>
    </recommendedName>
</protein>
<dbReference type="SUPFAM" id="SSF81606">
    <property type="entry name" value="PP2C-like"/>
    <property type="match status" value="1"/>
</dbReference>
<dbReference type="Gene3D" id="3.60.40.10">
    <property type="entry name" value="PPM-type phosphatase domain"/>
    <property type="match status" value="1"/>
</dbReference>
<accession>A0A813GNY8</accession>
<dbReference type="SMART" id="SM00332">
    <property type="entry name" value="PP2Cc"/>
    <property type="match status" value="1"/>
</dbReference>
<proteinExistence type="predicted"/>
<sequence>MATSVLVGNASRLARAIGATPASLDAQGCWGLAVSQRRRASSSSSAGVCTDSGVRFFTARSRPIDQSASCYAVADRLHQFAVLDGSGVGGDKFAAYCAGRLPRNVSGAFVASLSASRADASSSSTQGLRPSCGKSPRAISFGDEGEEEPADVAAAAKRWQAALSGGVALCDQQAEAETLQGGCSALFCVIARSGTYVASVGLGRAMVGTDMGPALPLQCDEASRPHLPLAGATDGLPSRMLGGFGTAARGALPDVVRIRHENSQRLVVLGSPALFDAFESPEAPLHAAHAALRAGRSPAEELLLGVDSNADAVALVLVLPPGVEQNLPGHDQLM</sequence>
<gene>
    <name evidence="3" type="ORF">PGLA1383_LOCUS45446</name>
</gene>
<dbReference type="PROSITE" id="PS51746">
    <property type="entry name" value="PPM_2"/>
    <property type="match status" value="1"/>
</dbReference>
<dbReference type="OrthoDB" id="488538at2759"/>
<reference evidence="3" key="1">
    <citation type="submission" date="2021-02" db="EMBL/GenBank/DDBJ databases">
        <authorList>
            <person name="Dougan E. K."/>
            <person name="Rhodes N."/>
            <person name="Thang M."/>
            <person name="Chan C."/>
        </authorList>
    </citation>
    <scope>NUCLEOTIDE SEQUENCE</scope>
</reference>
<evidence type="ECO:0000313" key="4">
    <source>
        <dbReference type="Proteomes" id="UP000654075"/>
    </source>
</evidence>
<dbReference type="EMBL" id="CAJNNV010029515">
    <property type="protein sequence ID" value="CAE8628846.1"/>
    <property type="molecule type" value="Genomic_DNA"/>
</dbReference>
<name>A0A813GNY8_POLGL</name>
<dbReference type="AlphaFoldDB" id="A0A813GNY8"/>
<feature type="domain" description="PPM-type phosphatase" evidence="2">
    <location>
        <begin position="45"/>
        <end position="334"/>
    </location>
</feature>
<feature type="region of interest" description="Disordered" evidence="1">
    <location>
        <begin position="121"/>
        <end position="147"/>
    </location>
</feature>
<evidence type="ECO:0000313" key="3">
    <source>
        <dbReference type="EMBL" id="CAE8628846.1"/>
    </source>
</evidence>
<dbReference type="InterPro" id="IPR001932">
    <property type="entry name" value="PPM-type_phosphatase-like_dom"/>
</dbReference>
<comment type="caution">
    <text evidence="3">The sequence shown here is derived from an EMBL/GenBank/DDBJ whole genome shotgun (WGS) entry which is preliminary data.</text>
</comment>
<evidence type="ECO:0000256" key="1">
    <source>
        <dbReference type="SAM" id="MobiDB-lite"/>
    </source>
</evidence>
<evidence type="ECO:0000259" key="2">
    <source>
        <dbReference type="PROSITE" id="PS51746"/>
    </source>
</evidence>